<sequence length="125" mass="12941">MEKLPKFVAASVLAAAIPAGVVAAAGPAWADGMGVTWSQTFGSVTAHIAAAPPVSAPQRWCTYTATPSTTRIPISVPFLFDPRMTYDLALPGIPSPGATTSWDVEITCDNSVDGGNFGYVGGTYY</sequence>
<dbReference type="RefSeq" id="WP_083030034.1">
    <property type="nucleotide sequence ID" value="NZ_AP022618.1"/>
</dbReference>
<gene>
    <name evidence="1" type="ORF">BST26_06910</name>
</gene>
<dbReference type="EMBL" id="MVHS01000011">
    <property type="protein sequence ID" value="ORA71779.1"/>
    <property type="molecule type" value="Genomic_DNA"/>
</dbReference>
<protein>
    <submittedName>
        <fullName evidence="1">Uncharacterized protein</fullName>
    </submittedName>
</protein>
<evidence type="ECO:0000313" key="2">
    <source>
        <dbReference type="Proteomes" id="UP000192801"/>
    </source>
</evidence>
<comment type="caution">
    <text evidence="1">The sequence shown here is derived from an EMBL/GenBank/DDBJ whole genome shotgun (WGS) entry which is preliminary data.</text>
</comment>
<proteinExistence type="predicted"/>
<reference evidence="1 2" key="1">
    <citation type="submission" date="2016-12" db="EMBL/GenBank/DDBJ databases">
        <title>The new phylogeny of genus Mycobacterium.</title>
        <authorList>
            <person name="Tortoli E."/>
            <person name="Trovato A."/>
            <person name="Cirillo D.M."/>
        </authorList>
    </citation>
    <scope>NUCLEOTIDE SEQUENCE [LARGE SCALE GENOMIC DNA]</scope>
    <source>
        <strain evidence="1 2">DSM 45130</strain>
    </source>
</reference>
<dbReference type="STRING" id="444597.BST26_06910"/>
<name>A0A1X0DHZ1_9MYCO</name>
<organism evidence="1 2">
    <name type="scientific">Mycolicibacterium insubricum</name>
    <dbReference type="NCBI Taxonomy" id="444597"/>
    <lineage>
        <taxon>Bacteria</taxon>
        <taxon>Bacillati</taxon>
        <taxon>Actinomycetota</taxon>
        <taxon>Actinomycetes</taxon>
        <taxon>Mycobacteriales</taxon>
        <taxon>Mycobacteriaceae</taxon>
        <taxon>Mycolicibacterium</taxon>
    </lineage>
</organism>
<dbReference type="Proteomes" id="UP000192801">
    <property type="component" value="Unassembled WGS sequence"/>
</dbReference>
<dbReference type="AlphaFoldDB" id="A0A1X0DHZ1"/>
<keyword evidence="2" id="KW-1185">Reference proteome</keyword>
<evidence type="ECO:0000313" key="1">
    <source>
        <dbReference type="EMBL" id="ORA71779.1"/>
    </source>
</evidence>
<accession>A0A1X0DHZ1</accession>